<dbReference type="PANTHER" id="PTHR37948:SF1">
    <property type="entry name" value="BLL5189 PROTEIN"/>
    <property type="match status" value="1"/>
</dbReference>
<feature type="compositionally biased region" description="Basic residues" evidence="1">
    <location>
        <begin position="1"/>
        <end position="10"/>
    </location>
</feature>
<feature type="compositionally biased region" description="Acidic residues" evidence="1">
    <location>
        <begin position="66"/>
        <end position="83"/>
    </location>
</feature>
<gene>
    <name evidence="2" type="ORF">PPYR1160_LOCUS4972</name>
</gene>
<organism evidence="2">
    <name type="scientific">Pinguiococcus pyrenoidosus</name>
    <dbReference type="NCBI Taxonomy" id="172671"/>
    <lineage>
        <taxon>Eukaryota</taxon>
        <taxon>Sar</taxon>
        <taxon>Stramenopiles</taxon>
        <taxon>Ochrophyta</taxon>
        <taxon>Pinguiophyceae</taxon>
        <taxon>Pinguiochrysidales</taxon>
        <taxon>Pinguiochrysidaceae</taxon>
        <taxon>Pinguiococcus</taxon>
    </lineage>
</organism>
<proteinExistence type="predicted"/>
<reference evidence="2" key="1">
    <citation type="submission" date="2021-01" db="EMBL/GenBank/DDBJ databases">
        <authorList>
            <person name="Corre E."/>
            <person name="Pelletier E."/>
            <person name="Niang G."/>
            <person name="Scheremetjew M."/>
            <person name="Finn R."/>
            <person name="Kale V."/>
            <person name="Holt S."/>
            <person name="Cochrane G."/>
            <person name="Meng A."/>
            <person name="Brown T."/>
            <person name="Cohen L."/>
        </authorList>
    </citation>
    <scope>NUCLEOTIDE SEQUENCE</scope>
    <source>
        <strain evidence="2">CCMP2078</strain>
    </source>
</reference>
<protein>
    <submittedName>
        <fullName evidence="2">Uncharacterized protein</fullName>
    </submittedName>
</protein>
<dbReference type="AlphaFoldDB" id="A0A7R9U6J5"/>
<evidence type="ECO:0000313" key="2">
    <source>
        <dbReference type="EMBL" id="CAD8255480.1"/>
    </source>
</evidence>
<dbReference type="PANTHER" id="PTHR37948">
    <property type="entry name" value="ZGC:113208"/>
    <property type="match status" value="1"/>
</dbReference>
<name>A0A7R9U6J5_9STRA</name>
<evidence type="ECO:0000256" key="1">
    <source>
        <dbReference type="SAM" id="MobiDB-lite"/>
    </source>
</evidence>
<dbReference type="EMBL" id="HBEA01006474">
    <property type="protein sequence ID" value="CAD8255480.1"/>
    <property type="molecule type" value="Transcribed_RNA"/>
</dbReference>
<accession>A0A7R9U6J5</accession>
<feature type="compositionally biased region" description="Basic and acidic residues" evidence="1">
    <location>
        <begin position="18"/>
        <end position="29"/>
    </location>
</feature>
<feature type="compositionally biased region" description="Basic residues" evidence="1">
    <location>
        <begin position="40"/>
        <end position="49"/>
    </location>
</feature>
<sequence>MAPKRKNKRKAAVEADQPETKRSSVKDEENHDDEVPAPSRRSKRARKAVNYKEPTESLAGLKAPALEDEASEEAFAEEEEGEEGSLTVREYRSRLVKHDKELYKDPPVLPILNVEILPPCEEPVTRHAKTRVFMFPDHPEFRPNLSPEEVLRRGSFGGTYFRPIHSAVVGRRIASSEALQCMPAEWIAGLDKKRFLTSLDYDTSVNTYGVKCGGSLGMWESSGWISDDSPYGWFMWYCKFFQGRRTSDDDRQISRALGVMGPKGRFRRMLMNKVISAKTVFDDATISPVQRQNLQHWAYELTEADLKSYMKEKGIRF</sequence>
<feature type="region of interest" description="Disordered" evidence="1">
    <location>
        <begin position="1"/>
        <end position="86"/>
    </location>
</feature>